<reference evidence="1" key="1">
    <citation type="submission" date="2022-11" db="EMBL/GenBank/DDBJ databases">
        <title>Centuries of genome instability and evolution in soft-shell clam transmissible cancer (bioRxiv).</title>
        <authorList>
            <person name="Hart S.F.M."/>
            <person name="Yonemitsu M.A."/>
            <person name="Giersch R.M."/>
            <person name="Beal B.F."/>
            <person name="Arriagada G."/>
            <person name="Davis B.W."/>
            <person name="Ostrander E.A."/>
            <person name="Goff S.P."/>
            <person name="Metzger M.J."/>
        </authorList>
    </citation>
    <scope>NUCLEOTIDE SEQUENCE</scope>
    <source>
        <strain evidence="1">MELC-2E11</strain>
        <tissue evidence="1">Siphon/mantle</tissue>
    </source>
</reference>
<accession>A0ABY7EBL5</accession>
<gene>
    <name evidence="1" type="ORF">MAR_021178</name>
</gene>
<dbReference type="Gene3D" id="3.40.50.1110">
    <property type="entry name" value="SGNH hydrolase"/>
    <property type="match status" value="2"/>
</dbReference>
<name>A0ABY7EBL5_MYAAR</name>
<dbReference type="InterPro" id="IPR036514">
    <property type="entry name" value="SGNH_hydro_sf"/>
</dbReference>
<dbReference type="Proteomes" id="UP001164746">
    <property type="component" value="Chromosome 5"/>
</dbReference>
<evidence type="ECO:0000313" key="2">
    <source>
        <dbReference type="Proteomes" id="UP001164746"/>
    </source>
</evidence>
<protein>
    <submittedName>
        <fullName evidence="1">PA1B2-like protein</fullName>
    </submittedName>
</protein>
<dbReference type="SUPFAM" id="SSF52266">
    <property type="entry name" value="SGNH hydrolase"/>
    <property type="match status" value="1"/>
</dbReference>
<proteinExistence type="predicted"/>
<sequence>MNPAADAQPMQDVQGDGRWMSQHKRFLTDTKREPEVLFIGDSLIQNLARTQLWKRMFEPLHCLNFGIGGDQTQHVLWRVQNGELENLEPKGIPPRGEKPNPLRIKIKEINDNLAMQLDDIENCTFLATDPSMYVDAEGKISAMDMYDYLHLTSRGYQKLCDPLLELAQDLLQEFVKVENTSQDSDSLAGDLATKAP</sequence>
<organism evidence="1 2">
    <name type="scientific">Mya arenaria</name>
    <name type="common">Soft-shell clam</name>
    <dbReference type="NCBI Taxonomy" id="6604"/>
    <lineage>
        <taxon>Eukaryota</taxon>
        <taxon>Metazoa</taxon>
        <taxon>Spiralia</taxon>
        <taxon>Lophotrochozoa</taxon>
        <taxon>Mollusca</taxon>
        <taxon>Bivalvia</taxon>
        <taxon>Autobranchia</taxon>
        <taxon>Heteroconchia</taxon>
        <taxon>Euheterodonta</taxon>
        <taxon>Imparidentia</taxon>
        <taxon>Neoheterodontei</taxon>
        <taxon>Myida</taxon>
        <taxon>Myoidea</taxon>
        <taxon>Myidae</taxon>
        <taxon>Mya</taxon>
    </lineage>
</organism>
<dbReference type="PANTHER" id="PTHR11852">
    <property type="entry name" value="PLATELET-ACTIVATING FACTOR ACETYLHYDROLASE"/>
    <property type="match status" value="1"/>
</dbReference>
<evidence type="ECO:0000313" key="1">
    <source>
        <dbReference type="EMBL" id="WAR05809.1"/>
    </source>
</evidence>
<dbReference type="EMBL" id="CP111016">
    <property type="protein sequence ID" value="WAR05809.1"/>
    <property type="molecule type" value="Genomic_DNA"/>
</dbReference>
<dbReference type="PANTHER" id="PTHR11852:SF0">
    <property type="entry name" value="PLATELET-ACTIVATING FACTOR ACETYLHYDROLASE IB SUBUNIT BETA HOMOLOG"/>
    <property type="match status" value="1"/>
</dbReference>
<keyword evidence="2" id="KW-1185">Reference proteome</keyword>